<keyword evidence="3" id="KW-0489">Methyltransferase</keyword>
<keyword evidence="4" id="KW-1185">Reference proteome</keyword>
<reference evidence="3 4" key="1">
    <citation type="submission" date="2018-08" db="EMBL/GenBank/DDBJ databases">
        <title>The multiple taxonomic identification of Sphingomonas gilva.</title>
        <authorList>
            <person name="Zhu D."/>
            <person name="Zheng S."/>
        </authorList>
    </citation>
    <scope>NUCLEOTIDE SEQUENCE [LARGE SCALE GENOMIC DNA]</scope>
    <source>
        <strain evidence="3 4">ZDH117</strain>
    </source>
</reference>
<sequence length="268" mass="28795">MRQPLFAAFTALALFAAPASAQNAAPAADPAIAQAVAAPTRTAANIARDRYRHPAETLAFYGVKPGQTVVELWPGGGWYTEILAPLVKDGTLYAAAPWERGLNGVKTLQAANPAVYGKIKLVAFPATEGAPAVPDGSADVVLTFRNVHNWRFGGVDAAQSNFDAVFKMLKPGGTFGVVDHRLPEGMDSALEEDSGYMKESSIIAFAEKAGFRLVGRSEINANPKDTHDHPEGVWTLPPSYRLKDVDRAKYQAVGESDRMTLKFEKPRG</sequence>
<name>A0A396RK73_9SPHN</name>
<keyword evidence="1" id="KW-0732">Signal</keyword>
<evidence type="ECO:0000313" key="4">
    <source>
        <dbReference type="Proteomes" id="UP000266693"/>
    </source>
</evidence>
<organism evidence="3 4">
    <name type="scientific">Sphingomonas gilva</name>
    <dbReference type="NCBI Taxonomy" id="2305907"/>
    <lineage>
        <taxon>Bacteria</taxon>
        <taxon>Pseudomonadati</taxon>
        <taxon>Pseudomonadota</taxon>
        <taxon>Alphaproteobacteria</taxon>
        <taxon>Sphingomonadales</taxon>
        <taxon>Sphingomonadaceae</taxon>
        <taxon>Sphingomonas</taxon>
    </lineage>
</organism>
<dbReference type="InterPro" id="IPR016980">
    <property type="entry name" value="S-AdoMet-dep_MeTrfase_Alr7345"/>
</dbReference>
<dbReference type="InterPro" id="IPR029063">
    <property type="entry name" value="SAM-dependent_MTases_sf"/>
</dbReference>
<feature type="signal peptide" evidence="1">
    <location>
        <begin position="1"/>
        <end position="21"/>
    </location>
</feature>
<feature type="chain" id="PRO_5017257963" evidence="1">
    <location>
        <begin position="22"/>
        <end position="268"/>
    </location>
</feature>
<protein>
    <submittedName>
        <fullName evidence="3">Methyltransferase type 11</fullName>
    </submittedName>
</protein>
<keyword evidence="3" id="KW-0808">Transferase</keyword>
<dbReference type="GO" id="GO:0032259">
    <property type="term" value="P:methylation"/>
    <property type="evidence" value="ECO:0007669"/>
    <property type="project" value="UniProtKB-KW"/>
</dbReference>
<dbReference type="PIRSF" id="PIRSF031679">
    <property type="entry name" value="Mtase_Alr7345_prd"/>
    <property type="match status" value="1"/>
</dbReference>
<evidence type="ECO:0000259" key="2">
    <source>
        <dbReference type="Pfam" id="PF08241"/>
    </source>
</evidence>
<proteinExistence type="predicted"/>
<dbReference type="EMBL" id="QWLV01000008">
    <property type="protein sequence ID" value="RHW16624.1"/>
    <property type="molecule type" value="Genomic_DNA"/>
</dbReference>
<dbReference type="InterPro" id="IPR013216">
    <property type="entry name" value="Methyltransf_11"/>
</dbReference>
<dbReference type="GO" id="GO:0008757">
    <property type="term" value="F:S-adenosylmethionine-dependent methyltransferase activity"/>
    <property type="evidence" value="ECO:0007669"/>
    <property type="project" value="InterPro"/>
</dbReference>
<dbReference type="Proteomes" id="UP000266693">
    <property type="component" value="Unassembled WGS sequence"/>
</dbReference>
<dbReference type="RefSeq" id="WP_118864936.1">
    <property type="nucleotide sequence ID" value="NZ_QWLV01000008.1"/>
</dbReference>
<dbReference type="Gene3D" id="3.40.50.150">
    <property type="entry name" value="Vaccinia Virus protein VP39"/>
    <property type="match status" value="1"/>
</dbReference>
<dbReference type="SUPFAM" id="SSF53335">
    <property type="entry name" value="S-adenosyl-L-methionine-dependent methyltransferases"/>
    <property type="match status" value="1"/>
</dbReference>
<dbReference type="AlphaFoldDB" id="A0A396RK73"/>
<feature type="domain" description="Methyltransferase type 11" evidence="2">
    <location>
        <begin position="74"/>
        <end position="175"/>
    </location>
</feature>
<dbReference type="Pfam" id="PF08241">
    <property type="entry name" value="Methyltransf_11"/>
    <property type="match status" value="1"/>
</dbReference>
<evidence type="ECO:0000256" key="1">
    <source>
        <dbReference type="SAM" id="SignalP"/>
    </source>
</evidence>
<dbReference type="OrthoDB" id="9801692at2"/>
<accession>A0A396RK73</accession>
<comment type="caution">
    <text evidence="3">The sequence shown here is derived from an EMBL/GenBank/DDBJ whole genome shotgun (WGS) entry which is preliminary data.</text>
</comment>
<gene>
    <name evidence="3" type="ORF">D1610_14620</name>
</gene>
<evidence type="ECO:0000313" key="3">
    <source>
        <dbReference type="EMBL" id="RHW16624.1"/>
    </source>
</evidence>